<proteinExistence type="predicted"/>
<keyword evidence="2" id="KW-1185">Reference proteome</keyword>
<dbReference type="GO" id="GO:0004812">
    <property type="term" value="F:aminoacyl-tRNA ligase activity"/>
    <property type="evidence" value="ECO:0007669"/>
    <property type="project" value="UniProtKB-KW"/>
</dbReference>
<organism evidence="1 2">
    <name type="scientific">Candidatus Scalindua japonica</name>
    <dbReference type="NCBI Taxonomy" id="1284222"/>
    <lineage>
        <taxon>Bacteria</taxon>
        <taxon>Pseudomonadati</taxon>
        <taxon>Planctomycetota</taxon>
        <taxon>Candidatus Brocadiia</taxon>
        <taxon>Candidatus Brocadiales</taxon>
        <taxon>Candidatus Scalinduaceae</taxon>
        <taxon>Candidatus Scalindua</taxon>
    </lineage>
</organism>
<gene>
    <name evidence="1" type="ORF">SCALIN_C22_0147</name>
</gene>
<evidence type="ECO:0000313" key="2">
    <source>
        <dbReference type="Proteomes" id="UP000218542"/>
    </source>
</evidence>
<dbReference type="EMBL" id="BAOS01000022">
    <property type="protein sequence ID" value="GAX61436.1"/>
    <property type="molecule type" value="Genomic_DNA"/>
</dbReference>
<dbReference type="Proteomes" id="UP000218542">
    <property type="component" value="Unassembled WGS sequence"/>
</dbReference>
<keyword evidence="1" id="KW-0436">Ligase</keyword>
<accession>A0A286TZY7</accession>
<sequence length="80" mass="9521">MRYKKNLKEYKKRLLAMNLPGYTHNTSTTLFEKFLCNSGEIEIISKKIIVRMKKKRNLPTLLNEMEKLENIVMPCMDNKN</sequence>
<reference evidence="2" key="1">
    <citation type="journal article" date="2017" name="Environ. Microbiol. Rep.">
        <title>Genetic Diversity of Marine Anaerobic Ammonium-Oxidizing Bacteria as Revealed by Genomic and Proteomic Analyses of 'Candidatus Scalindua japonica'.</title>
        <authorList>
            <person name="Oshiki M."/>
            <person name="Mizuto K."/>
            <person name="Kimura Z."/>
            <person name="Kindaichi T."/>
            <person name="Satoh H."/>
            <person name="Okabe S."/>
        </authorList>
    </citation>
    <scope>NUCLEOTIDE SEQUENCE [LARGE SCALE GENOMIC DNA]</scope>
    <source>
        <strain evidence="2">husup-a2</strain>
    </source>
</reference>
<name>A0A286TZY7_9BACT</name>
<keyword evidence="1" id="KW-0030">Aminoacyl-tRNA synthetase</keyword>
<dbReference type="AlphaFoldDB" id="A0A286TZY7"/>
<protein>
    <submittedName>
        <fullName evidence="1">Prolyl-tRNA synthetase</fullName>
    </submittedName>
</protein>
<comment type="caution">
    <text evidence="1">The sequence shown here is derived from an EMBL/GenBank/DDBJ whole genome shotgun (WGS) entry which is preliminary data.</text>
</comment>
<evidence type="ECO:0000313" key="1">
    <source>
        <dbReference type="EMBL" id="GAX61436.1"/>
    </source>
</evidence>
<dbReference type="RefSeq" id="WP_096894828.1">
    <property type="nucleotide sequence ID" value="NZ_BAOS01000022.1"/>
</dbReference>